<evidence type="ECO:0000259" key="5">
    <source>
        <dbReference type="PROSITE" id="PS50022"/>
    </source>
</evidence>
<organism evidence="7 8">
    <name type="scientific">Cyclobacterium lianum</name>
    <dbReference type="NCBI Taxonomy" id="388280"/>
    <lineage>
        <taxon>Bacteria</taxon>
        <taxon>Pseudomonadati</taxon>
        <taxon>Bacteroidota</taxon>
        <taxon>Cytophagia</taxon>
        <taxon>Cytophagales</taxon>
        <taxon>Cyclobacteriaceae</taxon>
        <taxon>Cyclobacterium</taxon>
    </lineage>
</organism>
<protein>
    <submittedName>
        <fullName evidence="7">Cytochrome c, mono-and diheme variants</fullName>
    </submittedName>
</protein>
<dbReference type="PANTHER" id="PTHR33546:SF1">
    <property type="entry name" value="LARGE, MULTIFUNCTIONAL SECRETED PROTEIN"/>
    <property type="match status" value="1"/>
</dbReference>
<dbReference type="InterPro" id="IPR011989">
    <property type="entry name" value="ARM-like"/>
</dbReference>
<dbReference type="OrthoDB" id="9808161at2"/>
<evidence type="ECO:0000256" key="3">
    <source>
        <dbReference type="ARBA" id="ARBA00023004"/>
    </source>
</evidence>
<evidence type="ECO:0000313" key="8">
    <source>
        <dbReference type="Proteomes" id="UP000184513"/>
    </source>
</evidence>
<accession>A0A1M7M2V7</accession>
<dbReference type="SUPFAM" id="SSF46626">
    <property type="entry name" value="Cytochrome c"/>
    <property type="match status" value="1"/>
</dbReference>
<dbReference type="GO" id="GO:0009055">
    <property type="term" value="F:electron transfer activity"/>
    <property type="evidence" value="ECO:0007669"/>
    <property type="project" value="InterPro"/>
</dbReference>
<dbReference type="InterPro" id="IPR016024">
    <property type="entry name" value="ARM-type_fold"/>
</dbReference>
<dbReference type="InterPro" id="IPR009056">
    <property type="entry name" value="Cyt_c-like_dom"/>
</dbReference>
<dbReference type="STRING" id="388280.SAMN04488057_10451"/>
<dbReference type="InterPro" id="IPR036909">
    <property type="entry name" value="Cyt_c-like_dom_sf"/>
</dbReference>
<dbReference type="PROSITE" id="PS51007">
    <property type="entry name" value="CYTC"/>
    <property type="match status" value="1"/>
</dbReference>
<evidence type="ECO:0000313" key="7">
    <source>
        <dbReference type="EMBL" id="SHM84534.1"/>
    </source>
</evidence>
<dbReference type="Gene3D" id="2.120.10.30">
    <property type="entry name" value="TolB, C-terminal domain"/>
    <property type="match status" value="1"/>
</dbReference>
<dbReference type="InterPro" id="IPR008979">
    <property type="entry name" value="Galactose-bd-like_sf"/>
</dbReference>
<proteinExistence type="predicted"/>
<dbReference type="Pfam" id="PF23500">
    <property type="entry name" value="DUF7133"/>
    <property type="match status" value="1"/>
</dbReference>
<dbReference type="InterPro" id="IPR000421">
    <property type="entry name" value="FA58C"/>
</dbReference>
<dbReference type="GO" id="GO:0046872">
    <property type="term" value="F:metal ion binding"/>
    <property type="evidence" value="ECO:0007669"/>
    <property type="project" value="UniProtKB-KW"/>
</dbReference>
<dbReference type="AlphaFoldDB" id="A0A1M7M2V7"/>
<dbReference type="PROSITE" id="PS51257">
    <property type="entry name" value="PROKAR_LIPOPROTEIN"/>
    <property type="match status" value="1"/>
</dbReference>
<feature type="domain" description="Cytochrome c" evidence="6">
    <location>
        <begin position="636"/>
        <end position="730"/>
    </location>
</feature>
<sequence>MNAKYLSYFCLLLLAAACQQKELQPPAFDVSPEAKLDPKRNDAPYPQILIPEGVDMESPRWKGIDLSPTAPVIPVSALEEQKSFRLQPGFHMEPILAEPHIQEPAAIQFDGNGRMYVLELRTYMQDIDATGELMPAGRISRWEDTDNDGIYETGVVFLDSLVFPRFVVPFGPNTILSMESNEDHVYKFTDTDNDGKADTKELFATGLGRSGNVEHQTSFLTWAMDNWMYSTYNSRRIRWTPEGVIQEPTGNPYGQWGVTQDNYGQVWFQDGAGGVPQNFNFPIVYGNFRVSGQFQEGFREPFSLVGLADFEPGMRETKADGSLNNVTGAAGNDVFRGDRLPERLINQYFYGEPVGRIVRQVRSDKSEGLTYLQNPYRDQQKEFIQSTDPLFRPVDMATAPDGTMYIVDMYRGIIQEGNWTQEGSYLRTKIQQYQMDDVVGNGRIWRLTHEDYPRSTEKPQMFEESSGDLVRHLSHPNGWWRDKAQQLLILRQDRSVVSELEEMAKRHDNELARIHALWTLEGLGALQPELVKEWLRTRNPRLQVQALRAGETLYKYGDKSLQEEYYRLMEAEDAKVAVQAMLSSYILGFEDIEQQMKKALDSNTAKGVQTVAQQVLDKIAEARERAANQYTAEERVLFDGGKAIFDSYCATCHGVKGLGTPTGSADGQLIAPGFSGSPRIQGHPEYAVKTLLHGLTGAIEGKEYEGVMIAMGENTDEWIASVISYIRNDFGNQGSFISPEYVAQVREATKDRKNNYSHDALVAEVPKQLFPQDNWQVSASSTALQGVGSTRDPGYAFGFKGWRTEESQKPGMWFQVTVPKPQKLSEIQFDSGEELFPGSYSVEVSGDGKEWRRVASKAGQKGINTVSWKDETAVNQVRLVLNEQRENAWAMKNLRIYAR</sequence>
<dbReference type="InterPro" id="IPR055557">
    <property type="entry name" value="DUF7133"/>
</dbReference>
<keyword evidence="3 4" id="KW-0408">Iron</keyword>
<dbReference type="EMBL" id="FRCY01000004">
    <property type="protein sequence ID" value="SHM84534.1"/>
    <property type="molecule type" value="Genomic_DNA"/>
</dbReference>
<name>A0A1M7M2V7_9BACT</name>
<dbReference type="Gene3D" id="1.10.760.10">
    <property type="entry name" value="Cytochrome c-like domain"/>
    <property type="match status" value="1"/>
</dbReference>
<dbReference type="RefSeq" id="WP_073093876.1">
    <property type="nucleotide sequence ID" value="NZ_FRCY01000004.1"/>
</dbReference>
<dbReference type="InterPro" id="IPR011041">
    <property type="entry name" value="Quinoprot_gluc/sorb_DH_b-prop"/>
</dbReference>
<dbReference type="GO" id="GO:0020037">
    <property type="term" value="F:heme binding"/>
    <property type="evidence" value="ECO:0007669"/>
    <property type="project" value="InterPro"/>
</dbReference>
<dbReference type="SUPFAM" id="SSF50952">
    <property type="entry name" value="Soluble quinoprotein glucose dehydrogenase"/>
    <property type="match status" value="1"/>
</dbReference>
<keyword evidence="2 4" id="KW-0479">Metal-binding</keyword>
<dbReference type="PROSITE" id="PS50022">
    <property type="entry name" value="FA58C_3"/>
    <property type="match status" value="1"/>
</dbReference>
<dbReference type="SUPFAM" id="SSF49785">
    <property type="entry name" value="Galactose-binding domain-like"/>
    <property type="match status" value="1"/>
</dbReference>
<dbReference type="Pfam" id="PF00034">
    <property type="entry name" value="Cytochrom_C"/>
    <property type="match status" value="1"/>
</dbReference>
<gene>
    <name evidence="7" type="ORF">SAMN04488057_10451</name>
</gene>
<dbReference type="SUPFAM" id="SSF48371">
    <property type="entry name" value="ARM repeat"/>
    <property type="match status" value="1"/>
</dbReference>
<dbReference type="Gene3D" id="2.60.120.260">
    <property type="entry name" value="Galactose-binding domain-like"/>
    <property type="match status" value="1"/>
</dbReference>
<dbReference type="PANTHER" id="PTHR33546">
    <property type="entry name" value="LARGE, MULTIFUNCTIONAL SECRETED PROTEIN-RELATED"/>
    <property type="match status" value="1"/>
</dbReference>
<dbReference type="Proteomes" id="UP000184513">
    <property type="component" value="Unassembled WGS sequence"/>
</dbReference>
<keyword evidence="8" id="KW-1185">Reference proteome</keyword>
<evidence type="ECO:0000256" key="2">
    <source>
        <dbReference type="ARBA" id="ARBA00022723"/>
    </source>
</evidence>
<dbReference type="InterPro" id="IPR011042">
    <property type="entry name" value="6-blade_b-propeller_TolB-like"/>
</dbReference>
<evidence type="ECO:0000259" key="6">
    <source>
        <dbReference type="PROSITE" id="PS51007"/>
    </source>
</evidence>
<reference evidence="7 8" key="1">
    <citation type="submission" date="2016-11" db="EMBL/GenBank/DDBJ databases">
        <authorList>
            <person name="Jaros S."/>
            <person name="Januszkiewicz K."/>
            <person name="Wedrychowicz H."/>
        </authorList>
    </citation>
    <scope>NUCLEOTIDE SEQUENCE [LARGE SCALE GENOMIC DNA]</scope>
    <source>
        <strain evidence="7 8">CGMCC 1.6102</strain>
    </source>
</reference>
<evidence type="ECO:0000256" key="4">
    <source>
        <dbReference type="PROSITE-ProRule" id="PRU00433"/>
    </source>
</evidence>
<dbReference type="Gene3D" id="1.25.10.10">
    <property type="entry name" value="Leucine-rich Repeat Variant"/>
    <property type="match status" value="1"/>
</dbReference>
<keyword evidence="1 4" id="KW-0349">Heme</keyword>
<dbReference type="Pfam" id="PF00754">
    <property type="entry name" value="F5_F8_type_C"/>
    <property type="match status" value="1"/>
</dbReference>
<evidence type="ECO:0000256" key="1">
    <source>
        <dbReference type="ARBA" id="ARBA00022617"/>
    </source>
</evidence>
<feature type="domain" description="F5/8 type C" evidence="5">
    <location>
        <begin position="802"/>
        <end position="899"/>
    </location>
</feature>